<keyword evidence="1" id="KW-0732">Signal</keyword>
<dbReference type="InterPro" id="IPR014469">
    <property type="entry name" value="DUF2271"/>
</dbReference>
<feature type="signal peptide" evidence="1">
    <location>
        <begin position="1"/>
        <end position="23"/>
    </location>
</feature>
<organism evidence="2 3">
    <name type="scientific">Aliidiomarina minuta</name>
    <dbReference type="NCBI Taxonomy" id="880057"/>
    <lineage>
        <taxon>Bacteria</taxon>
        <taxon>Pseudomonadati</taxon>
        <taxon>Pseudomonadota</taxon>
        <taxon>Gammaproteobacteria</taxon>
        <taxon>Alteromonadales</taxon>
        <taxon>Idiomarinaceae</taxon>
        <taxon>Aliidiomarina</taxon>
    </lineage>
</organism>
<dbReference type="EMBL" id="PIPL01000003">
    <property type="protein sequence ID" value="RUO23967.1"/>
    <property type="molecule type" value="Genomic_DNA"/>
</dbReference>
<dbReference type="Pfam" id="PF10029">
    <property type="entry name" value="DUF2271"/>
    <property type="match status" value="1"/>
</dbReference>
<accession>A0A432W3P8</accession>
<sequence length="174" mass="19740">MLKTSIISAALFSSLLLPLATQASTMQVEVEIPRLNVAEYHRPYVAIWIADERQQRVTDLTVWYDIAMRNQEGEQWLKDLRQWWRRSGRTLDLPVDGLSGATRAPGTHSLTFTDADYDFSSLPEGDYQLVIEASREVGGRELLQIPFSWPLQQSFSQSVQGENELGNITLSINL</sequence>
<dbReference type="PIRSF" id="PIRSF014995">
    <property type="entry name" value="UCP014995"/>
    <property type="match status" value="1"/>
</dbReference>
<dbReference type="Proteomes" id="UP000288293">
    <property type="component" value="Unassembled WGS sequence"/>
</dbReference>
<dbReference type="RefSeq" id="WP_126804386.1">
    <property type="nucleotide sequence ID" value="NZ_PIPL01000003.1"/>
</dbReference>
<protein>
    <submittedName>
        <fullName evidence="2">DUF2271 domain-containing protein</fullName>
    </submittedName>
</protein>
<dbReference type="OrthoDB" id="195316at2"/>
<comment type="caution">
    <text evidence="2">The sequence shown here is derived from an EMBL/GenBank/DDBJ whole genome shotgun (WGS) entry which is preliminary data.</text>
</comment>
<evidence type="ECO:0000313" key="3">
    <source>
        <dbReference type="Proteomes" id="UP000288293"/>
    </source>
</evidence>
<feature type="chain" id="PRO_5019161204" evidence="1">
    <location>
        <begin position="24"/>
        <end position="174"/>
    </location>
</feature>
<keyword evidence="3" id="KW-1185">Reference proteome</keyword>
<evidence type="ECO:0000256" key="1">
    <source>
        <dbReference type="SAM" id="SignalP"/>
    </source>
</evidence>
<gene>
    <name evidence="2" type="ORF">CWE09_12520</name>
</gene>
<dbReference type="AlphaFoldDB" id="A0A432W3P8"/>
<evidence type="ECO:0000313" key="2">
    <source>
        <dbReference type="EMBL" id="RUO23967.1"/>
    </source>
</evidence>
<reference evidence="2 3" key="1">
    <citation type="journal article" date="2011" name="Front. Microbiol.">
        <title>Genomic signatures of strain selection and enhancement in Bacillus atrophaeus var. globigii, a historical biowarfare simulant.</title>
        <authorList>
            <person name="Gibbons H.S."/>
            <person name="Broomall S.M."/>
            <person name="McNew L.A."/>
            <person name="Daligault H."/>
            <person name="Chapman C."/>
            <person name="Bruce D."/>
            <person name="Karavis M."/>
            <person name="Krepps M."/>
            <person name="McGregor P.A."/>
            <person name="Hong C."/>
            <person name="Park K.H."/>
            <person name="Akmal A."/>
            <person name="Feldman A."/>
            <person name="Lin J.S."/>
            <person name="Chang W.E."/>
            <person name="Higgs B.W."/>
            <person name="Demirev P."/>
            <person name="Lindquist J."/>
            <person name="Liem A."/>
            <person name="Fochler E."/>
            <person name="Read T.D."/>
            <person name="Tapia R."/>
            <person name="Johnson S."/>
            <person name="Bishop-Lilly K.A."/>
            <person name="Detter C."/>
            <person name="Han C."/>
            <person name="Sozhamannan S."/>
            <person name="Rosenzweig C.N."/>
            <person name="Skowronski E.W."/>
        </authorList>
    </citation>
    <scope>NUCLEOTIDE SEQUENCE [LARGE SCALE GENOMIC DNA]</scope>
    <source>
        <strain evidence="2 3">MLST1</strain>
    </source>
</reference>
<name>A0A432W3P8_9GAMM</name>
<proteinExistence type="predicted"/>